<evidence type="ECO:0000256" key="2">
    <source>
        <dbReference type="ARBA" id="ARBA00022448"/>
    </source>
</evidence>
<keyword evidence="5" id="KW-0677">Repeat</keyword>
<dbReference type="GO" id="GO:0005524">
    <property type="term" value="F:ATP binding"/>
    <property type="evidence" value="ECO:0007669"/>
    <property type="project" value="UniProtKB-KW"/>
</dbReference>
<protein>
    <submittedName>
        <fullName evidence="11">Sugar ABC transporter ATP-binding protein</fullName>
    </submittedName>
</protein>
<evidence type="ECO:0000256" key="5">
    <source>
        <dbReference type="ARBA" id="ARBA00022737"/>
    </source>
</evidence>
<dbReference type="PANTHER" id="PTHR43790:SF3">
    <property type="entry name" value="D-ALLOSE IMPORT ATP-BINDING PROTEIN ALSA-RELATED"/>
    <property type="match status" value="1"/>
</dbReference>
<sequence length="514" mass="56718">MSDSTQPSRPLLRMVEITKTFPGVRALDRVTFEVYPGEVHGLVGENGAGKSTLMKILSGALQPDSGTIELQGRPVSVPTPRAAQLLGIGLIHQELAVLPELSVAENVFLGREPTGRLGLIDWPRLYRQTRELLERMGVDLDPRTRVGDLPIAQQQMVEIAKALSLDAEILVMDEPTSALTERETEILFRLIQGLRSQGVTIIYISHRMEEIFAICDRVTVLRDGQHIASRAIQELTPEEIVRLMVGRSITEMYPPPGQGSGPVRLEVREVRRAPRLRGVTLTLRSGEIVGLAGLVGSGRSDLARAIFGADPIDGGEIRVNGTAVALRGPAEAMALGMGFIPEDRKTQGLFLNMDVRQNTVIARLKELSRLLGFIDFRRARAEAQHFVEELNIRTPNLEQQVRNLSGGNQQKVIIARWMARRPAILILDEPTRGIDVGAKAEIHNLMRRLADQGMAILMISSELPEVLGVSDRILVMREGRIVAEFSREEATQDRVMLYATGSLESMSQEGAVQQ</sequence>
<dbReference type="CDD" id="cd03215">
    <property type="entry name" value="ABC_Carb_Monos_II"/>
    <property type="match status" value="1"/>
</dbReference>
<keyword evidence="9" id="KW-0472">Membrane</keyword>
<reference evidence="11 12" key="1">
    <citation type="submission" date="2019-06" db="EMBL/GenBank/DDBJ databases">
        <title>Genome sequence of Litorilinea aerophila BAA-2444.</title>
        <authorList>
            <person name="Maclea K.S."/>
            <person name="Maurais E.G."/>
            <person name="Iannazzi L.C."/>
        </authorList>
    </citation>
    <scope>NUCLEOTIDE SEQUENCE [LARGE SCALE GENOMIC DNA]</scope>
    <source>
        <strain evidence="11 12">ATCC BAA-2444</strain>
    </source>
</reference>
<evidence type="ECO:0000256" key="6">
    <source>
        <dbReference type="ARBA" id="ARBA00022741"/>
    </source>
</evidence>
<keyword evidence="4" id="KW-0762">Sugar transport</keyword>
<accession>A0A540VLS5</accession>
<evidence type="ECO:0000256" key="4">
    <source>
        <dbReference type="ARBA" id="ARBA00022597"/>
    </source>
</evidence>
<dbReference type="OrthoDB" id="9771863at2"/>
<dbReference type="PANTHER" id="PTHR43790">
    <property type="entry name" value="CARBOHYDRATE TRANSPORT ATP-BINDING PROTEIN MG119-RELATED"/>
    <property type="match status" value="1"/>
</dbReference>
<keyword evidence="7 11" id="KW-0067">ATP-binding</keyword>
<evidence type="ECO:0000256" key="7">
    <source>
        <dbReference type="ARBA" id="ARBA00022840"/>
    </source>
</evidence>
<dbReference type="Pfam" id="PF00005">
    <property type="entry name" value="ABC_tran"/>
    <property type="match status" value="2"/>
</dbReference>
<dbReference type="GO" id="GO:0016887">
    <property type="term" value="F:ATP hydrolysis activity"/>
    <property type="evidence" value="ECO:0007669"/>
    <property type="project" value="InterPro"/>
</dbReference>
<dbReference type="GO" id="GO:0005886">
    <property type="term" value="C:plasma membrane"/>
    <property type="evidence" value="ECO:0007669"/>
    <property type="project" value="UniProtKB-SubCell"/>
</dbReference>
<dbReference type="AlphaFoldDB" id="A0A540VLS5"/>
<dbReference type="CDD" id="cd03216">
    <property type="entry name" value="ABC_Carb_Monos_I"/>
    <property type="match status" value="1"/>
</dbReference>
<evidence type="ECO:0000313" key="11">
    <source>
        <dbReference type="EMBL" id="TQE97705.1"/>
    </source>
</evidence>
<keyword evidence="3" id="KW-1003">Cell membrane</keyword>
<dbReference type="FunFam" id="3.40.50.300:FF:000127">
    <property type="entry name" value="Ribose import ATP-binding protein RbsA"/>
    <property type="match status" value="1"/>
</dbReference>
<organism evidence="11 12">
    <name type="scientific">Litorilinea aerophila</name>
    <dbReference type="NCBI Taxonomy" id="1204385"/>
    <lineage>
        <taxon>Bacteria</taxon>
        <taxon>Bacillati</taxon>
        <taxon>Chloroflexota</taxon>
        <taxon>Caldilineae</taxon>
        <taxon>Caldilineales</taxon>
        <taxon>Caldilineaceae</taxon>
        <taxon>Litorilinea</taxon>
    </lineage>
</organism>
<evidence type="ECO:0000256" key="9">
    <source>
        <dbReference type="ARBA" id="ARBA00023136"/>
    </source>
</evidence>
<proteinExistence type="predicted"/>
<keyword evidence="12" id="KW-1185">Reference proteome</keyword>
<dbReference type="FunCoup" id="A0A540VLS5">
    <property type="interactions" value="117"/>
</dbReference>
<evidence type="ECO:0000259" key="10">
    <source>
        <dbReference type="PROSITE" id="PS50893"/>
    </source>
</evidence>
<dbReference type="SMART" id="SM00382">
    <property type="entry name" value="AAA"/>
    <property type="match status" value="2"/>
</dbReference>
<dbReference type="PROSITE" id="PS50893">
    <property type="entry name" value="ABC_TRANSPORTER_2"/>
    <property type="match status" value="2"/>
</dbReference>
<dbReference type="InterPro" id="IPR003439">
    <property type="entry name" value="ABC_transporter-like_ATP-bd"/>
</dbReference>
<dbReference type="InParanoid" id="A0A540VLS5"/>
<dbReference type="Gene3D" id="3.40.50.300">
    <property type="entry name" value="P-loop containing nucleotide triphosphate hydrolases"/>
    <property type="match status" value="2"/>
</dbReference>
<feature type="domain" description="ABC transporter" evidence="10">
    <location>
        <begin position="265"/>
        <end position="503"/>
    </location>
</feature>
<dbReference type="InterPro" id="IPR027417">
    <property type="entry name" value="P-loop_NTPase"/>
</dbReference>
<dbReference type="Proteomes" id="UP000317371">
    <property type="component" value="Unassembled WGS sequence"/>
</dbReference>
<dbReference type="InterPro" id="IPR050107">
    <property type="entry name" value="ABC_carbohydrate_import_ATPase"/>
</dbReference>
<keyword evidence="2" id="KW-0813">Transport</keyword>
<dbReference type="EMBL" id="VIGC01000002">
    <property type="protein sequence ID" value="TQE97705.1"/>
    <property type="molecule type" value="Genomic_DNA"/>
</dbReference>
<dbReference type="SUPFAM" id="SSF52540">
    <property type="entry name" value="P-loop containing nucleoside triphosphate hydrolases"/>
    <property type="match status" value="2"/>
</dbReference>
<gene>
    <name evidence="11" type="ORF">FKZ61_02210</name>
</gene>
<evidence type="ECO:0000256" key="3">
    <source>
        <dbReference type="ARBA" id="ARBA00022475"/>
    </source>
</evidence>
<dbReference type="RefSeq" id="WP_141608432.1">
    <property type="nucleotide sequence ID" value="NZ_VIGC02000002.1"/>
</dbReference>
<feature type="domain" description="ABC transporter" evidence="10">
    <location>
        <begin position="12"/>
        <end position="248"/>
    </location>
</feature>
<dbReference type="PROSITE" id="PS00211">
    <property type="entry name" value="ABC_TRANSPORTER_1"/>
    <property type="match status" value="1"/>
</dbReference>
<keyword evidence="8" id="KW-1278">Translocase</keyword>
<name>A0A540VLS5_9CHLR</name>
<dbReference type="InterPro" id="IPR017871">
    <property type="entry name" value="ABC_transporter-like_CS"/>
</dbReference>
<evidence type="ECO:0000256" key="1">
    <source>
        <dbReference type="ARBA" id="ARBA00004202"/>
    </source>
</evidence>
<dbReference type="InterPro" id="IPR003593">
    <property type="entry name" value="AAA+_ATPase"/>
</dbReference>
<keyword evidence="6" id="KW-0547">Nucleotide-binding</keyword>
<evidence type="ECO:0000256" key="8">
    <source>
        <dbReference type="ARBA" id="ARBA00022967"/>
    </source>
</evidence>
<evidence type="ECO:0000313" key="12">
    <source>
        <dbReference type="Proteomes" id="UP000317371"/>
    </source>
</evidence>
<comment type="subcellular location">
    <subcellularLocation>
        <location evidence="1">Cell membrane</location>
        <topology evidence="1">Peripheral membrane protein</topology>
    </subcellularLocation>
</comment>
<comment type="caution">
    <text evidence="11">The sequence shown here is derived from an EMBL/GenBank/DDBJ whole genome shotgun (WGS) entry which is preliminary data.</text>
</comment>